<evidence type="ECO:0000256" key="1">
    <source>
        <dbReference type="ARBA" id="ARBA00022460"/>
    </source>
</evidence>
<dbReference type="PANTHER" id="PTHR10380:SF229">
    <property type="entry name" value="CUTICULAR PROTEIN 49AF, ISOFORM A"/>
    <property type="match status" value="1"/>
</dbReference>
<gene>
    <name evidence="5" type="ORF">AAG570_008447</name>
</gene>
<keyword evidence="4" id="KW-1133">Transmembrane helix</keyword>
<evidence type="ECO:0000313" key="5">
    <source>
        <dbReference type="EMBL" id="KAL1138383.1"/>
    </source>
</evidence>
<evidence type="ECO:0000313" key="6">
    <source>
        <dbReference type="Proteomes" id="UP001558652"/>
    </source>
</evidence>
<evidence type="ECO:0000256" key="3">
    <source>
        <dbReference type="SAM" id="MobiDB-lite"/>
    </source>
</evidence>
<feature type="region of interest" description="Disordered" evidence="3">
    <location>
        <begin position="59"/>
        <end position="88"/>
    </location>
</feature>
<keyword evidence="6" id="KW-1185">Reference proteome</keyword>
<feature type="compositionally biased region" description="Pro residues" evidence="3">
    <location>
        <begin position="73"/>
        <end position="86"/>
    </location>
</feature>
<dbReference type="GO" id="GO:0042302">
    <property type="term" value="F:structural constituent of cuticle"/>
    <property type="evidence" value="ECO:0007669"/>
    <property type="project" value="UniProtKB-UniRule"/>
</dbReference>
<dbReference type="PROSITE" id="PS00233">
    <property type="entry name" value="CHIT_BIND_RR_1"/>
    <property type="match status" value="1"/>
</dbReference>
<feature type="compositionally biased region" description="Low complexity" evidence="3">
    <location>
        <begin position="59"/>
        <end position="72"/>
    </location>
</feature>
<comment type="caution">
    <text evidence="5">The sequence shown here is derived from an EMBL/GenBank/DDBJ whole genome shotgun (WGS) entry which is preliminary data.</text>
</comment>
<sequence length="199" mass="21519">MVSSAPSSVRSVAAAHENSPDAYRQTSNSCKFVLQTFLLQFTVLFSCLVGALAYPQQPQPHQQAAQPRAAPQPQAPPLSPTRPPVPIVSLDNTVNHDGSYRYSYEGGDGTKAEQQGQLKNIGEDAGEVSSGSYSYVGDDGKTYSVSYTADETGYHPVAEHLPQPPPIPEAILRSLEYLATAPPPKDEIQEVNQQLQPRQ</sequence>
<keyword evidence="1 2" id="KW-0193">Cuticle</keyword>
<proteinExistence type="predicted"/>
<dbReference type="PANTHER" id="PTHR10380">
    <property type="entry name" value="CUTICLE PROTEIN"/>
    <property type="match status" value="1"/>
</dbReference>
<dbReference type="EMBL" id="JBFDAA010000003">
    <property type="protein sequence ID" value="KAL1138383.1"/>
    <property type="molecule type" value="Genomic_DNA"/>
</dbReference>
<feature type="region of interest" description="Disordered" evidence="3">
    <location>
        <begin position="1"/>
        <end position="24"/>
    </location>
</feature>
<dbReference type="Pfam" id="PF00379">
    <property type="entry name" value="Chitin_bind_4"/>
    <property type="match status" value="1"/>
</dbReference>
<name>A0ABD0ZC42_9HEMI</name>
<keyword evidence="4" id="KW-0812">Transmembrane</keyword>
<dbReference type="PRINTS" id="PR00947">
    <property type="entry name" value="CUTICLE"/>
</dbReference>
<evidence type="ECO:0000256" key="2">
    <source>
        <dbReference type="PROSITE-ProRule" id="PRU00497"/>
    </source>
</evidence>
<dbReference type="Proteomes" id="UP001558652">
    <property type="component" value="Unassembled WGS sequence"/>
</dbReference>
<feature type="transmembrane region" description="Helical" evidence="4">
    <location>
        <begin position="32"/>
        <end position="54"/>
    </location>
</feature>
<feature type="compositionally biased region" description="Low complexity" evidence="3">
    <location>
        <begin position="1"/>
        <end position="15"/>
    </location>
</feature>
<keyword evidence="4" id="KW-0472">Membrane</keyword>
<protein>
    <submittedName>
        <fullName evidence="5">Uncharacterized protein</fullName>
    </submittedName>
</protein>
<evidence type="ECO:0000256" key="4">
    <source>
        <dbReference type="SAM" id="Phobius"/>
    </source>
</evidence>
<dbReference type="InterPro" id="IPR031311">
    <property type="entry name" value="CHIT_BIND_RR_consensus"/>
</dbReference>
<dbReference type="InterPro" id="IPR000618">
    <property type="entry name" value="Insect_cuticle"/>
</dbReference>
<accession>A0ABD0ZC42</accession>
<dbReference type="AlphaFoldDB" id="A0ABD0ZC42"/>
<dbReference type="PROSITE" id="PS51155">
    <property type="entry name" value="CHIT_BIND_RR_2"/>
    <property type="match status" value="1"/>
</dbReference>
<organism evidence="5 6">
    <name type="scientific">Ranatra chinensis</name>
    <dbReference type="NCBI Taxonomy" id="642074"/>
    <lineage>
        <taxon>Eukaryota</taxon>
        <taxon>Metazoa</taxon>
        <taxon>Ecdysozoa</taxon>
        <taxon>Arthropoda</taxon>
        <taxon>Hexapoda</taxon>
        <taxon>Insecta</taxon>
        <taxon>Pterygota</taxon>
        <taxon>Neoptera</taxon>
        <taxon>Paraneoptera</taxon>
        <taxon>Hemiptera</taxon>
        <taxon>Heteroptera</taxon>
        <taxon>Panheteroptera</taxon>
        <taxon>Nepomorpha</taxon>
        <taxon>Nepidae</taxon>
        <taxon>Ranatrinae</taxon>
        <taxon>Ranatra</taxon>
    </lineage>
</organism>
<reference evidence="5 6" key="1">
    <citation type="submission" date="2024-07" db="EMBL/GenBank/DDBJ databases">
        <title>Chromosome-level genome assembly of the water stick insect Ranatra chinensis (Heteroptera: Nepidae).</title>
        <authorList>
            <person name="Liu X."/>
        </authorList>
    </citation>
    <scope>NUCLEOTIDE SEQUENCE [LARGE SCALE GENOMIC DNA]</scope>
    <source>
        <strain evidence="5">Cailab_2021Rc</strain>
        <tissue evidence="5">Muscle</tissue>
    </source>
</reference>
<dbReference type="InterPro" id="IPR050468">
    <property type="entry name" value="Cuticle_Struct_Prot"/>
</dbReference>